<protein>
    <submittedName>
        <fullName evidence="3">S4 domain protein YaaA</fullName>
    </submittedName>
</protein>
<dbReference type="Proteomes" id="UP000182508">
    <property type="component" value="Unassembled WGS sequence"/>
</dbReference>
<dbReference type="RefSeq" id="WP_026183128.1">
    <property type="nucleotide sequence ID" value="NZ_FMXP01000002.1"/>
</dbReference>
<dbReference type="InterPro" id="IPR036986">
    <property type="entry name" value="S4_RNA-bd_sf"/>
</dbReference>
<dbReference type="Gene3D" id="3.10.290.10">
    <property type="entry name" value="RNA-binding S4 domain"/>
    <property type="match status" value="1"/>
</dbReference>
<gene>
    <name evidence="3" type="ORF">SAMN02910293_00034</name>
</gene>
<dbReference type="STRING" id="439219.SAMN02910293_00034"/>
<proteinExistence type="predicted"/>
<dbReference type="EMBL" id="FMXP01000002">
    <property type="protein sequence ID" value="SDB01637.1"/>
    <property type="molecule type" value="Genomic_DNA"/>
</dbReference>
<dbReference type="Pfam" id="PF13275">
    <property type="entry name" value="S4_2"/>
    <property type="match status" value="1"/>
</dbReference>
<feature type="compositionally biased region" description="Basic and acidic residues" evidence="2">
    <location>
        <begin position="116"/>
        <end position="127"/>
    </location>
</feature>
<evidence type="ECO:0000256" key="2">
    <source>
        <dbReference type="SAM" id="MobiDB-lite"/>
    </source>
</evidence>
<reference evidence="3 4" key="1">
    <citation type="submission" date="2016-10" db="EMBL/GenBank/DDBJ databases">
        <authorList>
            <person name="de Groot N.N."/>
        </authorList>
    </citation>
    <scope>NUCLEOTIDE SEQUENCE [LARGE SCALE GENOMIC DNA]</scope>
    <source>
        <strain evidence="3 4">A-4</strain>
    </source>
</reference>
<feature type="region of interest" description="Disordered" evidence="2">
    <location>
        <begin position="94"/>
        <end position="133"/>
    </location>
</feature>
<dbReference type="eggNOG" id="COG2501">
    <property type="taxonomic scope" value="Bacteria"/>
</dbReference>
<dbReference type="PROSITE" id="PS50889">
    <property type="entry name" value="S4"/>
    <property type="match status" value="1"/>
</dbReference>
<name>A0A1G5ZZP8_9STRE</name>
<evidence type="ECO:0000256" key="1">
    <source>
        <dbReference type="PROSITE-ProRule" id="PRU00182"/>
    </source>
</evidence>
<evidence type="ECO:0000313" key="4">
    <source>
        <dbReference type="Proteomes" id="UP000182508"/>
    </source>
</evidence>
<organism evidence="3 4">
    <name type="scientific">Streptococcus henryi</name>
    <dbReference type="NCBI Taxonomy" id="439219"/>
    <lineage>
        <taxon>Bacteria</taxon>
        <taxon>Bacillati</taxon>
        <taxon>Bacillota</taxon>
        <taxon>Bacilli</taxon>
        <taxon>Lactobacillales</taxon>
        <taxon>Streptococcaceae</taxon>
        <taxon>Streptococcus</taxon>
    </lineage>
</organism>
<sequence>MDYKLFDEYITLQALLKELGIIQSGGAIKGFLAETTVLFNGEDEKRRGKKIRLGDVVELPEQGLVINITAPTEEEKQERAEHLAEKERVAAIVKRMNQENKKAQKGQGKGQSSNKKKGDLRSRDRKPVRFPGT</sequence>
<dbReference type="AlphaFoldDB" id="A0A1G5ZZP8"/>
<dbReference type="InterPro" id="IPR014330">
    <property type="entry name" value="RNA-bd_S4-rel_YaaA"/>
</dbReference>
<dbReference type="SUPFAM" id="SSF55174">
    <property type="entry name" value="Alpha-L RNA-binding motif"/>
    <property type="match status" value="1"/>
</dbReference>
<dbReference type="GO" id="GO:0003723">
    <property type="term" value="F:RNA binding"/>
    <property type="evidence" value="ECO:0007669"/>
    <property type="project" value="UniProtKB-KW"/>
</dbReference>
<accession>A0A1G5ZZP8</accession>
<keyword evidence="1" id="KW-0694">RNA-binding</keyword>
<dbReference type="NCBIfam" id="TIGR02988">
    <property type="entry name" value="YaaA_near_RecF"/>
    <property type="match status" value="1"/>
</dbReference>
<evidence type="ECO:0000313" key="3">
    <source>
        <dbReference type="EMBL" id="SDB01637.1"/>
    </source>
</evidence>
<keyword evidence="4" id="KW-1185">Reference proteome</keyword>